<dbReference type="RefSeq" id="WP_344492814.1">
    <property type="nucleotide sequence ID" value="NZ_BAAAQF010000036.1"/>
</dbReference>
<protein>
    <submittedName>
        <fullName evidence="3">Short chain dehydrogenase</fullName>
    </submittedName>
</protein>
<dbReference type="InterPro" id="IPR002347">
    <property type="entry name" value="SDR_fam"/>
</dbReference>
<name>A0ABP4TY90_9ACTN</name>
<comment type="similarity">
    <text evidence="1">Belongs to the short-chain dehydrogenases/reductases (SDR) family.</text>
</comment>
<dbReference type="PRINTS" id="PR00081">
    <property type="entry name" value="GDHRDH"/>
</dbReference>
<comment type="caution">
    <text evidence="3">The sequence shown here is derived from an EMBL/GenBank/DDBJ whole genome shotgun (WGS) entry which is preliminary data.</text>
</comment>
<dbReference type="InterPro" id="IPR036291">
    <property type="entry name" value="NAD(P)-bd_dom_sf"/>
</dbReference>
<gene>
    <name evidence="3" type="ORF">GCM10009830_49570</name>
</gene>
<keyword evidence="2" id="KW-0560">Oxidoreductase</keyword>
<dbReference type="PANTHER" id="PTHR43477:SF1">
    <property type="entry name" value="DIHYDROANTICAPSIN 7-DEHYDROGENASE"/>
    <property type="match status" value="1"/>
</dbReference>
<dbReference type="SUPFAM" id="SSF51735">
    <property type="entry name" value="NAD(P)-binding Rossmann-fold domains"/>
    <property type="match status" value="1"/>
</dbReference>
<dbReference type="Proteomes" id="UP001499851">
    <property type="component" value="Unassembled WGS sequence"/>
</dbReference>
<evidence type="ECO:0000313" key="4">
    <source>
        <dbReference type="Proteomes" id="UP001499851"/>
    </source>
</evidence>
<dbReference type="EMBL" id="BAAAQF010000036">
    <property type="protein sequence ID" value="GAA1695727.1"/>
    <property type="molecule type" value="Genomic_DNA"/>
</dbReference>
<sequence length="199" mass="21020">MKILLVGATGTVGSAVRDGLTARGHDVIAAHRSSPEWPVDLADPAQIERLLDKAGTVDAIACTAGTTPFGPWDGLDRDAWRAGLDSKLLGQVELVRRGTAHVREGGSFTLITGVLAREPIRGGAIAAAVNGALEAWVRASALELQGRFRINAVSPTVLTESLDVYDESFPGFPTVPAADVARAYARSIESFETGRVYLL</sequence>
<evidence type="ECO:0000256" key="2">
    <source>
        <dbReference type="ARBA" id="ARBA00023002"/>
    </source>
</evidence>
<evidence type="ECO:0000256" key="1">
    <source>
        <dbReference type="ARBA" id="ARBA00006484"/>
    </source>
</evidence>
<dbReference type="Pfam" id="PF13561">
    <property type="entry name" value="adh_short_C2"/>
    <property type="match status" value="1"/>
</dbReference>
<evidence type="ECO:0000313" key="3">
    <source>
        <dbReference type="EMBL" id="GAA1695727.1"/>
    </source>
</evidence>
<proteinExistence type="inferred from homology"/>
<organism evidence="3 4">
    <name type="scientific">Glycomyces endophyticus</name>
    <dbReference type="NCBI Taxonomy" id="480996"/>
    <lineage>
        <taxon>Bacteria</taxon>
        <taxon>Bacillati</taxon>
        <taxon>Actinomycetota</taxon>
        <taxon>Actinomycetes</taxon>
        <taxon>Glycomycetales</taxon>
        <taxon>Glycomycetaceae</taxon>
        <taxon>Glycomyces</taxon>
    </lineage>
</organism>
<dbReference type="NCBIfam" id="NF005754">
    <property type="entry name" value="PRK07578.1"/>
    <property type="match status" value="1"/>
</dbReference>
<dbReference type="InterPro" id="IPR051122">
    <property type="entry name" value="SDR_DHRS6-like"/>
</dbReference>
<accession>A0ABP4TY90</accession>
<keyword evidence="4" id="KW-1185">Reference proteome</keyword>
<dbReference type="Gene3D" id="3.40.50.720">
    <property type="entry name" value="NAD(P)-binding Rossmann-like Domain"/>
    <property type="match status" value="1"/>
</dbReference>
<dbReference type="PANTHER" id="PTHR43477">
    <property type="entry name" value="DIHYDROANTICAPSIN 7-DEHYDROGENASE"/>
    <property type="match status" value="1"/>
</dbReference>
<dbReference type="CDD" id="cd11731">
    <property type="entry name" value="Lin1944_like_SDR_c"/>
    <property type="match status" value="1"/>
</dbReference>
<reference evidence="4" key="1">
    <citation type="journal article" date="2019" name="Int. J. Syst. Evol. Microbiol.">
        <title>The Global Catalogue of Microorganisms (GCM) 10K type strain sequencing project: providing services to taxonomists for standard genome sequencing and annotation.</title>
        <authorList>
            <consortium name="The Broad Institute Genomics Platform"/>
            <consortium name="The Broad Institute Genome Sequencing Center for Infectious Disease"/>
            <person name="Wu L."/>
            <person name="Ma J."/>
        </authorList>
    </citation>
    <scope>NUCLEOTIDE SEQUENCE [LARGE SCALE GENOMIC DNA]</scope>
    <source>
        <strain evidence="4">JCM 16001</strain>
    </source>
</reference>